<gene>
    <name evidence="1" type="ORF">PF011_g28870</name>
</gene>
<reference evidence="1 2" key="1">
    <citation type="submission" date="2018-09" db="EMBL/GenBank/DDBJ databases">
        <title>Genomic investigation of the strawberry pathogen Phytophthora fragariae indicates pathogenicity is determined by transcriptional variation in three key races.</title>
        <authorList>
            <person name="Adams T.M."/>
            <person name="Armitage A.D."/>
            <person name="Sobczyk M.K."/>
            <person name="Bates H.J."/>
            <person name="Dunwell J.M."/>
            <person name="Nellist C.F."/>
            <person name="Harrison R.J."/>
        </authorList>
    </citation>
    <scope>NUCLEOTIDE SEQUENCE [LARGE SCALE GENOMIC DNA]</scope>
    <source>
        <strain evidence="1 2">SCRP245</strain>
    </source>
</reference>
<evidence type="ECO:0000313" key="2">
    <source>
        <dbReference type="Proteomes" id="UP000460718"/>
    </source>
</evidence>
<dbReference type="EMBL" id="QXFW01004905">
    <property type="protein sequence ID" value="KAE8963888.1"/>
    <property type="molecule type" value="Genomic_DNA"/>
</dbReference>
<sequence length="316" mass="35546">MIACEESVDRQGRFRPTRAQRDVHNAITSTAYAGKTPDSFVDHARNSRATKFLPHPAVLSHLYEFLFGLCSLSILHFVRFDFQAQLFESEKKKVNLQNFSPTLNLPEPLHSPQFTDLVEALSVLDAFANEFLEDMTQKFISEGKSFCDELKELAPWSSLEVKGLAFWFSNVFGAYRLAVVQDSTTGGSTRLRVKERFKIQDGELQGILTMLARSKASPLVRKPADTPSYGSLQPSERQVLNRKHKKIPQDVHRHVPQLNGLQLCLKSISSQGCPSSSPDKCTQPFLGHFTPANLHPVVETYVRERFGGLHSKTESN</sequence>
<proteinExistence type="predicted"/>
<dbReference type="AlphaFoldDB" id="A0A6A3H557"/>
<evidence type="ECO:0000313" key="1">
    <source>
        <dbReference type="EMBL" id="KAE8963888.1"/>
    </source>
</evidence>
<accession>A0A6A3H557</accession>
<name>A0A6A3H557_9STRA</name>
<protein>
    <submittedName>
        <fullName evidence="1">Uncharacterized protein</fullName>
    </submittedName>
</protein>
<comment type="caution">
    <text evidence="1">The sequence shown here is derived from an EMBL/GenBank/DDBJ whole genome shotgun (WGS) entry which is preliminary data.</text>
</comment>
<dbReference type="Proteomes" id="UP000460718">
    <property type="component" value="Unassembled WGS sequence"/>
</dbReference>
<organism evidence="1 2">
    <name type="scientific">Phytophthora fragariae</name>
    <dbReference type="NCBI Taxonomy" id="53985"/>
    <lineage>
        <taxon>Eukaryota</taxon>
        <taxon>Sar</taxon>
        <taxon>Stramenopiles</taxon>
        <taxon>Oomycota</taxon>
        <taxon>Peronosporomycetes</taxon>
        <taxon>Peronosporales</taxon>
        <taxon>Peronosporaceae</taxon>
        <taxon>Phytophthora</taxon>
    </lineage>
</organism>